<keyword evidence="2" id="KW-1185">Reference proteome</keyword>
<dbReference type="GO" id="GO:0016791">
    <property type="term" value="F:phosphatase activity"/>
    <property type="evidence" value="ECO:0007669"/>
    <property type="project" value="TreeGrafter"/>
</dbReference>
<organism evidence="1 2">
    <name type="scientific">Natronocalculus amylovorans</name>
    <dbReference type="NCBI Taxonomy" id="2917812"/>
    <lineage>
        <taxon>Archaea</taxon>
        <taxon>Methanobacteriati</taxon>
        <taxon>Methanobacteriota</taxon>
        <taxon>Stenosarchaea group</taxon>
        <taxon>Halobacteria</taxon>
        <taxon>Halobacteriales</taxon>
        <taxon>Haloferacaceae</taxon>
        <taxon>Natronocalculus</taxon>
    </lineage>
</organism>
<reference evidence="1" key="1">
    <citation type="journal article" date="2022" name="Syst. Appl. Microbiol.">
        <title>Natronocalculus amylovorans gen. nov., sp. nov., and Natranaeroarchaeum aerophilus sp. nov., dominant culturable amylolytic natronoarchaea from hypersaline soda lakes in southwestern Siberia.</title>
        <authorList>
            <person name="Sorokin D.Y."/>
            <person name="Elcheninov A.G."/>
            <person name="Khizhniak T.V."/>
            <person name="Koenen M."/>
            <person name="Bale N.J."/>
            <person name="Damste J.S.S."/>
            <person name="Kublanov I.V."/>
        </authorList>
    </citation>
    <scope>NUCLEOTIDE SEQUENCE</scope>
    <source>
        <strain evidence="1">AArc-St2</strain>
    </source>
</reference>
<dbReference type="PANTHER" id="PTHR19288">
    <property type="entry name" value="4-NITROPHENYLPHOSPHATASE-RELATED"/>
    <property type="match status" value="1"/>
</dbReference>
<dbReference type="InterPro" id="IPR006357">
    <property type="entry name" value="HAD-SF_hydro_IIA"/>
</dbReference>
<comment type="caution">
    <text evidence="1">The sequence shown here is derived from an EMBL/GenBank/DDBJ whole genome shotgun (WGS) entry which is preliminary data.</text>
</comment>
<evidence type="ECO:0000313" key="1">
    <source>
        <dbReference type="EMBL" id="MCL9817037.1"/>
    </source>
</evidence>
<dbReference type="RefSeq" id="WP_250584008.1">
    <property type="nucleotide sequence ID" value="NZ_JAKRVX010000003.1"/>
</dbReference>
<reference evidence="1" key="2">
    <citation type="submission" date="2022-02" db="EMBL/GenBank/DDBJ databases">
        <authorList>
            <person name="Elcheninov A.G."/>
            <person name="Sorokin D.Y."/>
            <person name="Kublanov I.V."/>
        </authorList>
    </citation>
    <scope>NUCLEOTIDE SEQUENCE</scope>
    <source>
        <strain evidence="1">AArc-St2</strain>
    </source>
</reference>
<dbReference type="AlphaFoldDB" id="A0AAE3FWT4"/>
<dbReference type="PIRSF" id="PIRSF000915">
    <property type="entry name" value="PGP-type_phosphatase"/>
    <property type="match status" value="1"/>
</dbReference>
<dbReference type="NCBIfam" id="TIGR01460">
    <property type="entry name" value="HAD-SF-IIA"/>
    <property type="match status" value="1"/>
</dbReference>
<dbReference type="Proteomes" id="UP001203207">
    <property type="component" value="Unassembled WGS sequence"/>
</dbReference>
<gene>
    <name evidence="1" type="ORF">AArcSt2_08795</name>
</gene>
<dbReference type="Gene3D" id="3.40.50.1000">
    <property type="entry name" value="HAD superfamily/HAD-like"/>
    <property type="match status" value="2"/>
</dbReference>
<dbReference type="SUPFAM" id="SSF56784">
    <property type="entry name" value="HAD-like"/>
    <property type="match status" value="1"/>
</dbReference>
<sequence length="261" mass="27898">MNYRAVIFDVDGTIVRGDTPIDGARVGLETAEDAGLNRLFVSNNPTKMPPAYQARLAHAGVTVTGDDVITAGTATTTYLSEFHANEDIFLIGEPGVSTQFEEAGLSQTESVEQAETLVASIDFNFSYQDLQDSLTILKDPSIPFIGTDPDIIIPTDHGDIPGSGAIIGAIENVTNRSVEQICGKPSPYTAQLALDRLGNPDPSECLVVGDRLDTDILLGKNAGMTTVLVKTGVTDNTTLSESDIQPDYVLESLAEFDRVLY</sequence>
<dbReference type="Pfam" id="PF13242">
    <property type="entry name" value="Hydrolase_like"/>
    <property type="match status" value="1"/>
</dbReference>
<name>A0AAE3FWT4_9EURY</name>
<proteinExistence type="predicted"/>
<dbReference type="InterPro" id="IPR023214">
    <property type="entry name" value="HAD_sf"/>
</dbReference>
<protein>
    <submittedName>
        <fullName evidence="1">HAD-IIA family hydrolase</fullName>
    </submittedName>
</protein>
<keyword evidence="1" id="KW-0378">Hydrolase</keyword>
<dbReference type="GO" id="GO:0005737">
    <property type="term" value="C:cytoplasm"/>
    <property type="evidence" value="ECO:0007669"/>
    <property type="project" value="TreeGrafter"/>
</dbReference>
<dbReference type="EMBL" id="JAKRVX010000003">
    <property type="protein sequence ID" value="MCL9817037.1"/>
    <property type="molecule type" value="Genomic_DNA"/>
</dbReference>
<dbReference type="Pfam" id="PF13344">
    <property type="entry name" value="Hydrolase_6"/>
    <property type="match status" value="1"/>
</dbReference>
<accession>A0AAE3FWT4</accession>
<dbReference type="InterPro" id="IPR036412">
    <property type="entry name" value="HAD-like_sf"/>
</dbReference>
<evidence type="ECO:0000313" key="2">
    <source>
        <dbReference type="Proteomes" id="UP001203207"/>
    </source>
</evidence>
<dbReference type="PANTHER" id="PTHR19288:SF46">
    <property type="entry name" value="HALOACID DEHALOGENASE-LIKE HYDROLASE DOMAIN-CONTAINING PROTEIN 2"/>
    <property type="match status" value="1"/>
</dbReference>